<dbReference type="SUPFAM" id="SSF52540">
    <property type="entry name" value="P-loop containing nucleoside triphosphate hydrolases"/>
    <property type="match status" value="1"/>
</dbReference>
<evidence type="ECO:0000256" key="2">
    <source>
        <dbReference type="ARBA" id="ARBA00022490"/>
    </source>
</evidence>
<name>A0ABM1TK85_LIMPO</name>
<dbReference type="SMART" id="SM00490">
    <property type="entry name" value="HELICc"/>
    <property type="match status" value="1"/>
</dbReference>
<feature type="domain" description="Helicase C-terminal" evidence="6">
    <location>
        <begin position="272"/>
        <end position="436"/>
    </location>
</feature>
<evidence type="ECO:0000313" key="7">
    <source>
        <dbReference type="Proteomes" id="UP000694941"/>
    </source>
</evidence>
<dbReference type="CDD" id="cd18791">
    <property type="entry name" value="SF2_C_RHA"/>
    <property type="match status" value="1"/>
</dbReference>
<reference evidence="8" key="1">
    <citation type="submission" date="2025-08" db="UniProtKB">
        <authorList>
            <consortium name="RefSeq"/>
        </authorList>
    </citation>
    <scope>IDENTIFICATION</scope>
    <source>
        <tissue evidence="8">Muscle</tissue>
    </source>
</reference>
<dbReference type="GeneID" id="106471974"/>
<dbReference type="RefSeq" id="XP_022256291.1">
    <property type="nucleotide sequence ID" value="XM_022400583.1"/>
</dbReference>
<dbReference type="Pfam" id="PF00270">
    <property type="entry name" value="DEAD"/>
    <property type="match status" value="1"/>
</dbReference>
<evidence type="ECO:0000313" key="8">
    <source>
        <dbReference type="RefSeq" id="XP_022256291.1"/>
    </source>
</evidence>
<keyword evidence="4" id="KW-0067">ATP-binding</keyword>
<dbReference type="Proteomes" id="UP000694941">
    <property type="component" value="Unplaced"/>
</dbReference>
<dbReference type="SMART" id="SM00487">
    <property type="entry name" value="DEXDc"/>
    <property type="match status" value="1"/>
</dbReference>
<dbReference type="GO" id="GO:0004386">
    <property type="term" value="F:helicase activity"/>
    <property type="evidence" value="ECO:0007669"/>
    <property type="project" value="UniProtKB-KW"/>
</dbReference>
<keyword evidence="3" id="KW-0547">Nucleotide-binding</keyword>
<feature type="domain" description="Helicase ATP-binding" evidence="5">
    <location>
        <begin position="22"/>
        <end position="177"/>
    </location>
</feature>
<comment type="subcellular location">
    <subcellularLocation>
        <location evidence="1">Cytoplasm</location>
    </subcellularLocation>
</comment>
<keyword evidence="8" id="KW-0378">Hydrolase</keyword>
<dbReference type="PANTHER" id="PTHR18934:SF113">
    <property type="entry name" value="ATP-DEPENDENT RNA HELICASE TDRD9"/>
    <property type="match status" value="1"/>
</dbReference>
<dbReference type="InterPro" id="IPR011545">
    <property type="entry name" value="DEAD/DEAH_box_helicase_dom"/>
</dbReference>
<dbReference type="InterPro" id="IPR007502">
    <property type="entry name" value="Helicase-assoc_dom"/>
</dbReference>
<dbReference type="Gene3D" id="1.20.120.1080">
    <property type="match status" value="1"/>
</dbReference>
<dbReference type="Pfam" id="PF21010">
    <property type="entry name" value="HA2_C"/>
    <property type="match status" value="1"/>
</dbReference>
<dbReference type="PROSITE" id="PS51194">
    <property type="entry name" value="HELICASE_CTER"/>
    <property type="match status" value="1"/>
</dbReference>
<dbReference type="InterPro" id="IPR001650">
    <property type="entry name" value="Helicase_C-like"/>
</dbReference>
<protein>
    <submittedName>
        <fullName evidence="8">ATP-dependent RNA helicase TDRD9</fullName>
    </submittedName>
</protein>
<evidence type="ECO:0000256" key="4">
    <source>
        <dbReference type="ARBA" id="ARBA00022840"/>
    </source>
</evidence>
<dbReference type="PANTHER" id="PTHR18934">
    <property type="entry name" value="ATP-DEPENDENT RNA HELICASE"/>
    <property type="match status" value="1"/>
</dbReference>
<organism evidence="7 8">
    <name type="scientific">Limulus polyphemus</name>
    <name type="common">Atlantic horseshoe crab</name>
    <dbReference type="NCBI Taxonomy" id="6850"/>
    <lineage>
        <taxon>Eukaryota</taxon>
        <taxon>Metazoa</taxon>
        <taxon>Ecdysozoa</taxon>
        <taxon>Arthropoda</taxon>
        <taxon>Chelicerata</taxon>
        <taxon>Merostomata</taxon>
        <taxon>Xiphosura</taxon>
        <taxon>Limulidae</taxon>
        <taxon>Limulus</taxon>
    </lineage>
</organism>
<evidence type="ECO:0000256" key="3">
    <source>
        <dbReference type="ARBA" id="ARBA00022741"/>
    </source>
</evidence>
<dbReference type="InterPro" id="IPR014001">
    <property type="entry name" value="Helicase_ATP-bd"/>
</dbReference>
<evidence type="ECO:0000256" key="1">
    <source>
        <dbReference type="ARBA" id="ARBA00004496"/>
    </source>
</evidence>
<dbReference type="Gene3D" id="3.40.50.300">
    <property type="entry name" value="P-loop containing nucleotide triphosphate hydrolases"/>
    <property type="match status" value="2"/>
</dbReference>
<dbReference type="PROSITE" id="PS51192">
    <property type="entry name" value="HELICASE_ATP_BIND_1"/>
    <property type="match status" value="1"/>
</dbReference>
<accession>A0ABM1TK85</accession>
<keyword evidence="8" id="KW-0347">Helicase</keyword>
<evidence type="ECO:0000259" key="5">
    <source>
        <dbReference type="PROSITE" id="PS51192"/>
    </source>
</evidence>
<dbReference type="SMART" id="SM00847">
    <property type="entry name" value="HA2"/>
    <property type="match status" value="1"/>
</dbReference>
<keyword evidence="7" id="KW-1185">Reference proteome</keyword>
<dbReference type="Pfam" id="PF00271">
    <property type="entry name" value="Helicase_C"/>
    <property type="match status" value="1"/>
</dbReference>
<sequence length="764" mass="87718">MHASHHNYNKELVITPYRDKIVELIDVHQVVIIQGSTGCGKTTQVPQYILDHCAEKGRHCSIVVTQPRKIAATSIARRVCQERNWELGSICGYQVSMDSQTSDDTRLSYVTTGVLLQKLIHNRNMNMYTHVIIDEVHERDQDTDFALLVVRKFLRTTSKAVKVNIYQQNKRRKVLGKHKVWYRKGTGEKQHLVQEGYWGNTMSGTGKVLGENNVWYRKDTGQTQHLVQEEYWGNTMSGMGKVLGKHNIWYRKGIGETQCLVQDRYWGNTTSGTGQVLGKHNVWYRTGYFEISEMEEKLKEEMHARKWWILPLHSSITVDEQTQVFRHPLKGYRKIILSTNIAESSITVPDIKYVIDFCLTKTLYCDRDTNYSCLMLDWASKANCQQRSGRAGRVSEGRVYKMVPYSFYEKVLNDYGQPEMKRCPLEQVVLMAKKLGMEEPKAVLALALEPPNLEDIERAILVLKEVNALSTVSEGHVTPYDGDLTFIGSVMALLPLDVRLSRLILLGHVFGCLKQCIIIAASLHLKSFFSKPFGKLLEAYKSRLAWADGSFSDCLAFLKAYCVWEEKCQCGDFRRPGGQSESQWAFANFIQLRRIKEVAVTVKELICRLDRVNIRIPRRAHHIDEDEQMFLLKIVIAGAFYPNYFVRELNDEKEIIKTLSDKDPLCTVVIRLPGLSPMEGSLYTFSIREMFRPCSNKQIRIDFEEGKALVQFTRGQQIENSVYEPMGILMAVYLAVKMRFVRSALKQIPLPSTETVTIRLFVPT</sequence>
<gene>
    <name evidence="8" type="primary">LOC106471974</name>
</gene>
<feature type="non-terminal residue" evidence="8">
    <location>
        <position position="764"/>
    </location>
</feature>
<keyword evidence="2" id="KW-0963">Cytoplasm</keyword>
<proteinExistence type="predicted"/>
<dbReference type="InterPro" id="IPR027417">
    <property type="entry name" value="P-loop_NTPase"/>
</dbReference>
<evidence type="ECO:0000259" key="6">
    <source>
        <dbReference type="PROSITE" id="PS51194"/>
    </source>
</evidence>